<keyword evidence="1" id="KW-0472">Membrane</keyword>
<dbReference type="EMBL" id="CP011310">
    <property type="protein sequence ID" value="AKQ41394.1"/>
    <property type="molecule type" value="Genomic_DNA"/>
</dbReference>
<evidence type="ECO:0000313" key="3">
    <source>
        <dbReference type="Proteomes" id="UP000059113"/>
    </source>
</evidence>
<feature type="transmembrane region" description="Helical" evidence="1">
    <location>
        <begin position="187"/>
        <end position="204"/>
    </location>
</feature>
<reference evidence="3" key="2">
    <citation type="submission" date="2015-04" db="EMBL/GenBank/DDBJ databases">
        <title>The complete genome sequence of Erythrobacter sp. s21-N3.</title>
        <authorList>
            <person name="Zhuang L."/>
            <person name="Liu Y."/>
            <person name="Shao Z."/>
        </authorList>
    </citation>
    <scope>NUCLEOTIDE SEQUENCE [LARGE SCALE GENOMIC DNA]</scope>
    <source>
        <strain evidence="3">s21-N3</strain>
    </source>
</reference>
<keyword evidence="1" id="KW-1133">Transmembrane helix</keyword>
<sequence length="238" mass="24378">MQTAVLATLFGAIGGSAAYAGAWLGYLDERGGGSLSGEAKRGITAFGGGALIGAVGLVLVPHGIETQPLWLGAASFVLGGLAFLLLDKWLHSTGTPVSQLVALNLDFIPEAIVVGAVIGSNLPMAIFLTVILVAQNLPEGFGAYVEVRKAHEGFVRHHILRIMALAIVIGPVAALLGYSFFAMQSTVLGTIMTFCAGGIIYLVFDDVAPEAHGNGEWAPAFGAVVGFAVALIGFGLTG</sequence>
<dbReference type="STRING" id="1648404.CP97_04115"/>
<evidence type="ECO:0000256" key="1">
    <source>
        <dbReference type="SAM" id="Phobius"/>
    </source>
</evidence>
<keyword evidence="3" id="KW-1185">Reference proteome</keyword>
<feature type="transmembrane region" description="Helical" evidence="1">
    <location>
        <begin position="158"/>
        <end position="181"/>
    </location>
</feature>
<reference evidence="2 3" key="1">
    <citation type="journal article" date="2015" name="Int. J. Syst. Evol. Microbiol.">
        <title>Erythrobacter atlanticus sp. nov., a bacterium from ocean sediment able to degrade polycyclic aromatic hydrocarbons.</title>
        <authorList>
            <person name="Zhuang L."/>
            <person name="Liu Y."/>
            <person name="Wang L."/>
            <person name="Wang W."/>
            <person name="Shao Z."/>
        </authorList>
    </citation>
    <scope>NUCLEOTIDE SEQUENCE [LARGE SCALE GENOMIC DNA]</scope>
    <source>
        <strain evidence="3">s21-N3</strain>
    </source>
</reference>
<feature type="transmembrane region" description="Helical" evidence="1">
    <location>
        <begin position="216"/>
        <end position="236"/>
    </location>
</feature>
<dbReference type="PATRIC" id="fig|1648404.4.peg.865"/>
<dbReference type="AlphaFoldDB" id="A0A0H4VE86"/>
<proteinExistence type="predicted"/>
<organism evidence="2 3">
    <name type="scientific">Aurantiacibacter atlanticus</name>
    <dbReference type="NCBI Taxonomy" id="1648404"/>
    <lineage>
        <taxon>Bacteria</taxon>
        <taxon>Pseudomonadati</taxon>
        <taxon>Pseudomonadota</taxon>
        <taxon>Alphaproteobacteria</taxon>
        <taxon>Sphingomonadales</taxon>
        <taxon>Erythrobacteraceae</taxon>
        <taxon>Aurantiacibacter</taxon>
    </lineage>
</organism>
<protein>
    <submittedName>
        <fullName evidence="2">Divalent cation transporter</fullName>
    </submittedName>
</protein>
<feature type="transmembrane region" description="Helical" evidence="1">
    <location>
        <begin position="69"/>
        <end position="91"/>
    </location>
</feature>
<feature type="transmembrane region" description="Helical" evidence="1">
    <location>
        <begin position="42"/>
        <end position="60"/>
    </location>
</feature>
<keyword evidence="1" id="KW-0812">Transmembrane</keyword>
<dbReference type="Proteomes" id="UP000059113">
    <property type="component" value="Chromosome"/>
</dbReference>
<feature type="transmembrane region" description="Helical" evidence="1">
    <location>
        <begin position="111"/>
        <end position="137"/>
    </location>
</feature>
<evidence type="ECO:0000313" key="2">
    <source>
        <dbReference type="EMBL" id="AKQ41394.1"/>
    </source>
</evidence>
<dbReference type="KEGG" id="ery:CP97_04115"/>
<name>A0A0H4VE86_9SPHN</name>
<gene>
    <name evidence="2" type="ORF">CP97_04115</name>
</gene>
<accession>A0A0H4VE86</accession>